<dbReference type="EMBL" id="BAAAQX010000009">
    <property type="protein sequence ID" value="GAA2208676.1"/>
    <property type="molecule type" value="Genomic_DNA"/>
</dbReference>
<reference evidence="3 4" key="1">
    <citation type="journal article" date="2019" name="Int. J. Syst. Evol. Microbiol.">
        <title>The Global Catalogue of Microorganisms (GCM) 10K type strain sequencing project: providing services to taxonomists for standard genome sequencing and annotation.</title>
        <authorList>
            <consortium name="The Broad Institute Genomics Platform"/>
            <consortium name="The Broad Institute Genome Sequencing Center for Infectious Disease"/>
            <person name="Wu L."/>
            <person name="Ma J."/>
        </authorList>
    </citation>
    <scope>NUCLEOTIDE SEQUENCE [LARGE SCALE GENOMIC DNA]</scope>
    <source>
        <strain evidence="3 4">JCM 16114</strain>
    </source>
</reference>
<comment type="caution">
    <text evidence="3">The sequence shown here is derived from an EMBL/GenBank/DDBJ whole genome shotgun (WGS) entry which is preliminary data.</text>
</comment>
<keyword evidence="2" id="KW-1133">Transmembrane helix</keyword>
<organism evidence="3 4">
    <name type="scientific">Nonomuraea monospora</name>
    <dbReference type="NCBI Taxonomy" id="568818"/>
    <lineage>
        <taxon>Bacteria</taxon>
        <taxon>Bacillati</taxon>
        <taxon>Actinomycetota</taxon>
        <taxon>Actinomycetes</taxon>
        <taxon>Streptosporangiales</taxon>
        <taxon>Streptosporangiaceae</taxon>
        <taxon>Nonomuraea</taxon>
    </lineage>
</organism>
<gene>
    <name evidence="3" type="ORF">GCM10009850_041340</name>
</gene>
<dbReference type="RefSeq" id="WP_344477021.1">
    <property type="nucleotide sequence ID" value="NZ_BAAAQX010000009.1"/>
</dbReference>
<feature type="transmembrane region" description="Helical" evidence="2">
    <location>
        <begin position="41"/>
        <end position="62"/>
    </location>
</feature>
<dbReference type="Proteomes" id="UP001499843">
    <property type="component" value="Unassembled WGS sequence"/>
</dbReference>
<name>A0ABN3CH10_9ACTN</name>
<protein>
    <recommendedName>
        <fullName evidence="5">Lipopolysaccharide assembly protein A domain-containing protein</fullName>
    </recommendedName>
</protein>
<keyword evidence="2" id="KW-0812">Transmembrane</keyword>
<feature type="compositionally biased region" description="Basic and acidic residues" evidence="1">
    <location>
        <begin position="112"/>
        <end position="130"/>
    </location>
</feature>
<accession>A0ABN3CH10</accession>
<evidence type="ECO:0000313" key="3">
    <source>
        <dbReference type="EMBL" id="GAA2208676.1"/>
    </source>
</evidence>
<sequence length="130" mass="14452">MIVLGVLLILLAGAAVALVLTEESARYILFGYTFEPNHVEMFLAGAAAAAVLLLGLWMLGSGSRRTAKQRRRLRSARAEASDRVARLEGEKRDLERKLEREHAQAEQAQTEHALDDRSGDRLVARGEDRR</sequence>
<evidence type="ECO:0000313" key="4">
    <source>
        <dbReference type="Proteomes" id="UP001499843"/>
    </source>
</evidence>
<keyword evidence="4" id="KW-1185">Reference proteome</keyword>
<proteinExistence type="predicted"/>
<feature type="compositionally biased region" description="Basic and acidic residues" evidence="1">
    <location>
        <begin position="94"/>
        <end position="104"/>
    </location>
</feature>
<evidence type="ECO:0000256" key="1">
    <source>
        <dbReference type="SAM" id="MobiDB-lite"/>
    </source>
</evidence>
<keyword evidence="2" id="KW-0472">Membrane</keyword>
<evidence type="ECO:0008006" key="5">
    <source>
        <dbReference type="Google" id="ProtNLM"/>
    </source>
</evidence>
<evidence type="ECO:0000256" key="2">
    <source>
        <dbReference type="SAM" id="Phobius"/>
    </source>
</evidence>
<feature type="region of interest" description="Disordered" evidence="1">
    <location>
        <begin position="94"/>
        <end position="130"/>
    </location>
</feature>